<protein>
    <submittedName>
        <fullName evidence="2">Uncharacterized protein</fullName>
    </submittedName>
</protein>
<gene>
    <name evidence="2" type="ORF">S01H4_66588</name>
</gene>
<feature type="region of interest" description="Disordered" evidence="1">
    <location>
        <begin position="1"/>
        <end position="22"/>
    </location>
</feature>
<dbReference type="EMBL" id="BART01041328">
    <property type="protein sequence ID" value="GAH24889.1"/>
    <property type="molecule type" value="Genomic_DNA"/>
</dbReference>
<feature type="non-terminal residue" evidence="2">
    <location>
        <position position="1"/>
    </location>
</feature>
<name>X1F679_9ZZZZ</name>
<comment type="caution">
    <text evidence="2">The sequence shown here is derived from an EMBL/GenBank/DDBJ whole genome shotgun (WGS) entry which is preliminary data.</text>
</comment>
<evidence type="ECO:0000313" key="2">
    <source>
        <dbReference type="EMBL" id="GAH24889.1"/>
    </source>
</evidence>
<reference evidence="2" key="1">
    <citation type="journal article" date="2014" name="Front. Microbiol.">
        <title>High frequency of phylogenetically diverse reductive dehalogenase-homologous genes in deep subseafloor sedimentary metagenomes.</title>
        <authorList>
            <person name="Kawai M."/>
            <person name="Futagami T."/>
            <person name="Toyoda A."/>
            <person name="Takaki Y."/>
            <person name="Nishi S."/>
            <person name="Hori S."/>
            <person name="Arai W."/>
            <person name="Tsubouchi T."/>
            <person name="Morono Y."/>
            <person name="Uchiyama I."/>
            <person name="Ito T."/>
            <person name="Fujiyama A."/>
            <person name="Inagaki F."/>
            <person name="Takami H."/>
        </authorList>
    </citation>
    <scope>NUCLEOTIDE SEQUENCE</scope>
    <source>
        <strain evidence="2">Expedition CK06-06</strain>
    </source>
</reference>
<feature type="compositionally biased region" description="Acidic residues" evidence="1">
    <location>
        <begin position="1"/>
        <end position="12"/>
    </location>
</feature>
<accession>X1F679</accession>
<evidence type="ECO:0000256" key="1">
    <source>
        <dbReference type="SAM" id="MobiDB-lite"/>
    </source>
</evidence>
<dbReference type="AlphaFoldDB" id="X1F679"/>
<proteinExistence type="predicted"/>
<organism evidence="2">
    <name type="scientific">marine sediment metagenome</name>
    <dbReference type="NCBI Taxonomy" id="412755"/>
    <lineage>
        <taxon>unclassified sequences</taxon>
        <taxon>metagenomes</taxon>
        <taxon>ecological metagenomes</taxon>
    </lineage>
</organism>
<feature type="non-terminal residue" evidence="2">
    <location>
        <position position="68"/>
    </location>
</feature>
<sequence>NFWMDYGEEISEGTEPPSGIPKADVEDIKALYGIHMTGQRATWQLAISPHTYQEVLNTPEPKRRHYLE</sequence>